<evidence type="ECO:0000256" key="2">
    <source>
        <dbReference type="SAM" id="Coils"/>
    </source>
</evidence>
<comment type="similarity">
    <text evidence="1">To bacterial alkanal monooxygenase alpha and beta chains.</text>
</comment>
<reference evidence="5" key="1">
    <citation type="submission" date="2016-10" db="EMBL/GenBank/DDBJ databases">
        <authorList>
            <person name="Varghese N."/>
            <person name="Submissions S."/>
        </authorList>
    </citation>
    <scope>NUCLEOTIDE SEQUENCE [LARGE SCALE GENOMIC DNA]</scope>
    <source>
        <strain evidence="5">CGMCC 1.6199</strain>
    </source>
</reference>
<dbReference type="InterPro" id="IPR050766">
    <property type="entry name" value="Bact_Lucif_Oxidored"/>
</dbReference>
<dbReference type="GO" id="GO:0005829">
    <property type="term" value="C:cytosol"/>
    <property type="evidence" value="ECO:0007669"/>
    <property type="project" value="TreeGrafter"/>
</dbReference>
<accession>A0A1G9M751</accession>
<evidence type="ECO:0000259" key="3">
    <source>
        <dbReference type="Pfam" id="PF00296"/>
    </source>
</evidence>
<name>A0A1G9M751_9BACI</name>
<dbReference type="SUPFAM" id="SSF51679">
    <property type="entry name" value="Bacterial luciferase-like"/>
    <property type="match status" value="1"/>
</dbReference>
<dbReference type="PANTHER" id="PTHR30137">
    <property type="entry name" value="LUCIFERASE-LIKE MONOOXYGENASE"/>
    <property type="match status" value="1"/>
</dbReference>
<feature type="domain" description="Luciferase-like" evidence="3">
    <location>
        <begin position="1"/>
        <end position="299"/>
    </location>
</feature>
<feature type="coiled-coil region" evidence="2">
    <location>
        <begin position="280"/>
        <end position="307"/>
    </location>
</feature>
<dbReference type="InterPro" id="IPR036661">
    <property type="entry name" value="Luciferase-like_sf"/>
</dbReference>
<dbReference type="InterPro" id="IPR019949">
    <property type="entry name" value="CmoO-like"/>
</dbReference>
<evidence type="ECO:0000313" key="4">
    <source>
        <dbReference type="EMBL" id="SDL69954.1"/>
    </source>
</evidence>
<dbReference type="NCBIfam" id="TIGR03558">
    <property type="entry name" value="oxido_grp_1"/>
    <property type="match status" value="1"/>
</dbReference>
<sequence>MRLSILDQSPVSRGESPEQALQHTIKLAQETERLGFTRYWVAEHHSTSGLASTSPEVLIGQIAARTETIKVGSGGVLLPQYSPLHVAENFKMLEAFYPGRIDLGLGRSPGGNQTTRMALTDGQKKSLSSFPRQVADLQGFLHNTLPTDHPFKTVKAGPRIDTAPDMWILGLSERGAENAANLGVGFTYGHFINPENGKAAIEAYRERFKPSTFQTDPKVNVCVFVVCADTEKQAEALAISQDAWLLNVGKGRDTKVPSIEEVKKRSFSREDQETIAKNRKRAVIGNQEQVKRQLEKLAEECQTDELMIITNIYDFQAKLHSYRLLAEAFSLSD</sequence>
<dbReference type="PANTHER" id="PTHR30137:SF19">
    <property type="entry name" value="LUCIFERASE-LIKE MONOOXYGENASE"/>
    <property type="match status" value="1"/>
</dbReference>
<organism evidence="4 5">
    <name type="scientific">Sediminibacillus halophilus</name>
    <dbReference type="NCBI Taxonomy" id="482461"/>
    <lineage>
        <taxon>Bacteria</taxon>
        <taxon>Bacillati</taxon>
        <taxon>Bacillota</taxon>
        <taxon>Bacilli</taxon>
        <taxon>Bacillales</taxon>
        <taxon>Bacillaceae</taxon>
        <taxon>Sediminibacillus</taxon>
    </lineage>
</organism>
<keyword evidence="2" id="KW-0175">Coiled coil</keyword>
<dbReference type="CDD" id="cd00347">
    <property type="entry name" value="Flavin_utilizing_monoxygenases"/>
    <property type="match status" value="1"/>
</dbReference>
<dbReference type="EMBL" id="FNHF01000001">
    <property type="protein sequence ID" value="SDL69954.1"/>
    <property type="molecule type" value="Genomic_DNA"/>
</dbReference>
<evidence type="ECO:0000313" key="5">
    <source>
        <dbReference type="Proteomes" id="UP000182347"/>
    </source>
</evidence>
<dbReference type="OrthoDB" id="9780518at2"/>
<dbReference type="RefSeq" id="WP_074597243.1">
    <property type="nucleotide sequence ID" value="NZ_FNHF01000001.1"/>
</dbReference>
<dbReference type="AlphaFoldDB" id="A0A1G9M751"/>
<dbReference type="Pfam" id="PF00296">
    <property type="entry name" value="Bac_luciferase"/>
    <property type="match status" value="1"/>
</dbReference>
<dbReference type="InterPro" id="IPR011251">
    <property type="entry name" value="Luciferase-like_dom"/>
</dbReference>
<dbReference type="FunFam" id="3.20.20.30:FF:000002">
    <property type="entry name" value="LLM class flavin-dependent oxidoreductase"/>
    <property type="match status" value="1"/>
</dbReference>
<gene>
    <name evidence="4" type="ORF">SAMN05216244_0457</name>
</gene>
<keyword evidence="5" id="KW-1185">Reference proteome</keyword>
<proteinExistence type="predicted"/>
<protein>
    <submittedName>
        <fullName evidence="4">Luciferase family oxidoreductase, group 1</fullName>
    </submittedName>
</protein>
<dbReference type="Gene3D" id="3.20.20.30">
    <property type="entry name" value="Luciferase-like domain"/>
    <property type="match status" value="1"/>
</dbReference>
<evidence type="ECO:0000256" key="1">
    <source>
        <dbReference type="ARBA" id="ARBA00007789"/>
    </source>
</evidence>
<dbReference type="STRING" id="482461.SAMN05216244_0457"/>
<dbReference type="Proteomes" id="UP000182347">
    <property type="component" value="Unassembled WGS sequence"/>
</dbReference>
<dbReference type="GO" id="GO:0016705">
    <property type="term" value="F:oxidoreductase activity, acting on paired donors, with incorporation or reduction of molecular oxygen"/>
    <property type="evidence" value="ECO:0007669"/>
    <property type="project" value="InterPro"/>
</dbReference>